<keyword evidence="5 10" id="KW-0067">ATP-binding</keyword>
<evidence type="ECO:0000256" key="4">
    <source>
        <dbReference type="ARBA" id="ARBA00022741"/>
    </source>
</evidence>
<dbReference type="GO" id="GO:0065002">
    <property type="term" value="P:intracellular protein transmembrane transport"/>
    <property type="evidence" value="ECO:0007669"/>
    <property type="project" value="UniProtKB-UniRule"/>
</dbReference>
<dbReference type="InterPro" id="IPR027417">
    <property type="entry name" value="P-loop_NTPase"/>
</dbReference>
<feature type="domain" description="SecA family profile" evidence="13">
    <location>
        <begin position="9"/>
        <end position="605"/>
    </location>
</feature>
<dbReference type="AlphaFoldDB" id="A0A518IKW4"/>
<dbReference type="InterPro" id="IPR000185">
    <property type="entry name" value="SecA"/>
</dbReference>
<feature type="domain" description="Helicase ATP-binding" evidence="11">
    <location>
        <begin position="95"/>
        <end position="339"/>
    </location>
</feature>
<dbReference type="GO" id="GO:0008564">
    <property type="term" value="F:protein-exporting ATPase activity"/>
    <property type="evidence" value="ECO:0007669"/>
    <property type="project" value="UniProtKB-EC"/>
</dbReference>
<dbReference type="GO" id="GO:0006605">
    <property type="term" value="P:protein targeting"/>
    <property type="evidence" value="ECO:0007669"/>
    <property type="project" value="UniProtKB-UniRule"/>
</dbReference>
<dbReference type="InterPro" id="IPR011115">
    <property type="entry name" value="SecA_DEAD"/>
</dbReference>
<dbReference type="GO" id="GO:0017038">
    <property type="term" value="P:protein import"/>
    <property type="evidence" value="ECO:0007669"/>
    <property type="project" value="InterPro"/>
</dbReference>
<dbReference type="InterPro" id="IPR011130">
    <property type="entry name" value="SecA_preprotein_X-link_dom"/>
</dbReference>
<keyword evidence="4 10" id="KW-0547">Nucleotide-binding</keyword>
<comment type="subcellular location">
    <subcellularLocation>
        <location evidence="10">Cell membrane</location>
        <topology evidence="10">Peripheral membrane protein</topology>
        <orientation evidence="10">Cytoplasmic side</orientation>
    </subcellularLocation>
    <subcellularLocation>
        <location evidence="10">Cytoplasm</location>
    </subcellularLocation>
    <text evidence="10">Distribution is 50-50.</text>
</comment>
<dbReference type="KEGG" id="gfm:Enr17x_58190"/>
<dbReference type="InterPro" id="IPR036670">
    <property type="entry name" value="SecA_X-link_sf"/>
</dbReference>
<accession>A0A518IKW4</accession>
<dbReference type="FunFam" id="3.40.50.300:FF:000429">
    <property type="entry name" value="Preprotein translocase subunit SecA"/>
    <property type="match status" value="1"/>
</dbReference>
<protein>
    <recommendedName>
        <fullName evidence="10">Protein translocase subunit SecA</fullName>
        <ecNumber evidence="10">7.4.2.8</ecNumber>
    </recommendedName>
</protein>
<evidence type="ECO:0000256" key="9">
    <source>
        <dbReference type="ARBA" id="ARBA00023136"/>
    </source>
</evidence>
<dbReference type="Pfam" id="PF07517">
    <property type="entry name" value="SecA_DEAD"/>
    <property type="match status" value="1"/>
</dbReference>
<evidence type="ECO:0000256" key="6">
    <source>
        <dbReference type="ARBA" id="ARBA00022927"/>
    </source>
</evidence>
<dbReference type="InterPro" id="IPR044722">
    <property type="entry name" value="SecA_SF2_C"/>
</dbReference>
<keyword evidence="7 10" id="KW-1278">Translocase</keyword>
<gene>
    <name evidence="10" type="primary">secA</name>
    <name evidence="14" type="ORF">Enr17x_58190</name>
</gene>
<dbReference type="Gene3D" id="3.40.50.300">
    <property type="entry name" value="P-loop containing nucleotide triphosphate hydrolases"/>
    <property type="match status" value="2"/>
</dbReference>
<evidence type="ECO:0000259" key="13">
    <source>
        <dbReference type="PROSITE" id="PS51196"/>
    </source>
</evidence>
<dbReference type="GO" id="GO:0043952">
    <property type="term" value="P:protein transport by the Sec complex"/>
    <property type="evidence" value="ECO:0007669"/>
    <property type="project" value="TreeGrafter"/>
</dbReference>
<keyword evidence="15" id="KW-1185">Reference proteome</keyword>
<reference evidence="14 15" key="1">
    <citation type="submission" date="2019-03" db="EMBL/GenBank/DDBJ databases">
        <title>Deep-cultivation of Planctomycetes and their phenomic and genomic characterization uncovers novel biology.</title>
        <authorList>
            <person name="Wiegand S."/>
            <person name="Jogler M."/>
            <person name="Boedeker C."/>
            <person name="Pinto D."/>
            <person name="Vollmers J."/>
            <person name="Rivas-Marin E."/>
            <person name="Kohn T."/>
            <person name="Peeters S.H."/>
            <person name="Heuer A."/>
            <person name="Rast P."/>
            <person name="Oberbeckmann S."/>
            <person name="Bunk B."/>
            <person name="Jeske O."/>
            <person name="Meyerdierks A."/>
            <person name="Storesund J.E."/>
            <person name="Kallscheuer N."/>
            <person name="Luecker S."/>
            <person name="Lage O.M."/>
            <person name="Pohl T."/>
            <person name="Merkel B.J."/>
            <person name="Hornburger P."/>
            <person name="Mueller R.-W."/>
            <person name="Bruemmer F."/>
            <person name="Labrenz M."/>
            <person name="Spormann A.M."/>
            <person name="Op den Camp H."/>
            <person name="Overmann J."/>
            <person name="Amann R."/>
            <person name="Jetten M.S.M."/>
            <person name="Mascher T."/>
            <person name="Medema M.H."/>
            <person name="Devos D.P."/>
            <person name="Kaster A.-K."/>
            <person name="Ovreas L."/>
            <person name="Rohde M."/>
            <person name="Galperin M.Y."/>
            <person name="Jogler C."/>
        </authorList>
    </citation>
    <scope>NUCLEOTIDE SEQUENCE [LARGE SCALE GENOMIC DNA]</scope>
    <source>
        <strain evidence="14 15">Enr17</strain>
    </source>
</reference>
<keyword evidence="2 10" id="KW-1003">Cell membrane</keyword>
<dbReference type="GO" id="GO:0005829">
    <property type="term" value="C:cytosol"/>
    <property type="evidence" value="ECO:0007669"/>
    <property type="project" value="TreeGrafter"/>
</dbReference>
<evidence type="ECO:0000259" key="12">
    <source>
        <dbReference type="PROSITE" id="PS51194"/>
    </source>
</evidence>
<dbReference type="CDD" id="cd17928">
    <property type="entry name" value="DEXDc_SecA"/>
    <property type="match status" value="1"/>
</dbReference>
<dbReference type="PRINTS" id="PR00906">
    <property type="entry name" value="SECA"/>
</dbReference>
<feature type="binding site" evidence="10">
    <location>
        <position position="527"/>
    </location>
    <ligand>
        <name>ATP</name>
        <dbReference type="ChEBI" id="CHEBI:30616"/>
    </ligand>
</feature>
<dbReference type="PROSITE" id="PS51192">
    <property type="entry name" value="HELICASE_ATP_BIND_1"/>
    <property type="match status" value="1"/>
</dbReference>
<comment type="subunit">
    <text evidence="10">Monomer and homodimer. Part of the essential Sec protein translocation apparatus which comprises SecA, SecYEG and auxiliary proteins SecDF. Other proteins may also be involved.</text>
</comment>
<dbReference type="Proteomes" id="UP000318313">
    <property type="component" value="Chromosome"/>
</dbReference>
<comment type="similarity">
    <text evidence="10">Belongs to the SecA family.</text>
</comment>
<evidence type="ECO:0000256" key="5">
    <source>
        <dbReference type="ARBA" id="ARBA00022840"/>
    </source>
</evidence>
<dbReference type="InterPro" id="IPR014001">
    <property type="entry name" value="Helicase_ATP-bd"/>
</dbReference>
<evidence type="ECO:0000256" key="2">
    <source>
        <dbReference type="ARBA" id="ARBA00022475"/>
    </source>
</evidence>
<evidence type="ECO:0000256" key="7">
    <source>
        <dbReference type="ARBA" id="ARBA00022967"/>
    </source>
</evidence>
<sequence length="652" mass="73097">MANFINSLTDRLRGFFLTGENEIPALWWDMIKQIQYLQQENASLSESQLFDEWNSLRFRVQSGESLTNLLPEAFAIVSEQMQRHLGMTPYPVQFLGAFAMHEGAIAEMQTGEGKTLTAALTLCLNALPDEGIHIATANDYLAQRDAQWLSPVYYSLGMTVGTITANSTMAERRDAYECDITYSTAREFGFDYLKDLLNAPESKLSVSSRRQQLFGQQNNQSEQTLLNSRKPYMVIIDEADSILIDEARTPLIIGQTDAAEAEQMTDLCQWSASQITKLTEDEHYIDHGPQRGMELTEAGRRIVREMLLQKDAPGSLDTGTAYQSSERALKAHRYFQNGRDYVVRDGKVEIVDEFTGRISEGRMWQNGVHQAIEAKEGLEITSPTKVGAQTTVQELFSRYPRMAGMTGTAESAARELKKIFGTPVIKIPTNRPSKRQILPEQIFLTEEEKWAAIIEETAAMHQQDRPVLIGTRSVNLSNQLSARLLQAGLEHEVLHALNHKNEAAIIQEAGQPGRITVATNMAGRGTDILLGEGVAEKGGLHVICSELHESARIDRQLTGRCARQGDPGSAHTLLSLEDDILTAGLGEEQAQNLNSSFQETSQDLKATLRYFYQAQQRIEARHEQQRIDLVNRIMQRRQMLQQMGQHANLNVQ</sequence>
<evidence type="ECO:0000259" key="11">
    <source>
        <dbReference type="PROSITE" id="PS51192"/>
    </source>
</evidence>
<dbReference type="SUPFAM" id="SSF52540">
    <property type="entry name" value="P-loop containing nucleoside triphosphate hydrolases"/>
    <property type="match status" value="2"/>
</dbReference>
<dbReference type="InterPro" id="IPR014018">
    <property type="entry name" value="SecA_motor_DEAD"/>
</dbReference>
<dbReference type="SUPFAM" id="SSF81767">
    <property type="entry name" value="Pre-protein crosslinking domain of SecA"/>
    <property type="match status" value="1"/>
</dbReference>
<evidence type="ECO:0000313" key="15">
    <source>
        <dbReference type="Proteomes" id="UP000318313"/>
    </source>
</evidence>
<evidence type="ECO:0000256" key="3">
    <source>
        <dbReference type="ARBA" id="ARBA00022490"/>
    </source>
</evidence>
<dbReference type="PROSITE" id="PS51196">
    <property type="entry name" value="SECA_MOTOR_DEAD"/>
    <property type="match status" value="1"/>
</dbReference>
<dbReference type="CDD" id="cd18803">
    <property type="entry name" value="SF2_C_secA"/>
    <property type="match status" value="1"/>
</dbReference>
<dbReference type="Gene3D" id="3.90.1440.10">
    <property type="entry name" value="SecA, preprotein cross-linking domain"/>
    <property type="match status" value="1"/>
</dbReference>
<dbReference type="PANTHER" id="PTHR30612">
    <property type="entry name" value="SECA INNER MEMBRANE COMPONENT OF SEC PROTEIN SECRETION SYSTEM"/>
    <property type="match status" value="1"/>
</dbReference>
<keyword evidence="6 10" id="KW-0653">Protein transport</keyword>
<feature type="domain" description="Helicase C-terminal" evidence="12">
    <location>
        <begin position="438"/>
        <end position="608"/>
    </location>
</feature>
<evidence type="ECO:0000256" key="8">
    <source>
        <dbReference type="ARBA" id="ARBA00023010"/>
    </source>
</evidence>
<dbReference type="SMART" id="SM00957">
    <property type="entry name" value="SecA_DEAD"/>
    <property type="match status" value="1"/>
</dbReference>
<comment type="function">
    <text evidence="10">Part of the Sec protein translocase complex. Interacts with the SecYEG preprotein conducting channel. Has a central role in coupling the hydrolysis of ATP to the transfer of proteins into and across the cell membrane, serving as an ATP-driven molecular motor driving the stepwise translocation of polypeptide chains across the membrane.</text>
</comment>
<dbReference type="GO" id="GO:0005886">
    <property type="term" value="C:plasma membrane"/>
    <property type="evidence" value="ECO:0007669"/>
    <property type="project" value="UniProtKB-SubCell"/>
</dbReference>
<dbReference type="GO" id="GO:0005524">
    <property type="term" value="F:ATP binding"/>
    <property type="evidence" value="ECO:0007669"/>
    <property type="project" value="UniProtKB-UniRule"/>
</dbReference>
<feature type="binding site" evidence="10">
    <location>
        <position position="93"/>
    </location>
    <ligand>
        <name>ATP</name>
        <dbReference type="ChEBI" id="CHEBI:30616"/>
    </ligand>
</feature>
<evidence type="ECO:0000256" key="1">
    <source>
        <dbReference type="ARBA" id="ARBA00022448"/>
    </source>
</evidence>
<dbReference type="EC" id="7.4.2.8" evidence="10"/>
<evidence type="ECO:0000256" key="10">
    <source>
        <dbReference type="HAMAP-Rule" id="MF_01382"/>
    </source>
</evidence>
<keyword evidence="9 10" id="KW-0472">Membrane</keyword>
<name>A0A518IKW4_9PLAN</name>
<proteinExistence type="inferred from homology"/>
<organism evidence="14 15">
    <name type="scientific">Gimesia fumaroli</name>
    <dbReference type="NCBI Taxonomy" id="2527976"/>
    <lineage>
        <taxon>Bacteria</taxon>
        <taxon>Pseudomonadati</taxon>
        <taxon>Planctomycetota</taxon>
        <taxon>Planctomycetia</taxon>
        <taxon>Planctomycetales</taxon>
        <taxon>Planctomycetaceae</taxon>
        <taxon>Gimesia</taxon>
    </lineage>
</organism>
<keyword evidence="3 10" id="KW-0963">Cytoplasm</keyword>
<dbReference type="Pfam" id="PF21090">
    <property type="entry name" value="P-loop_SecA"/>
    <property type="match status" value="1"/>
</dbReference>
<dbReference type="HAMAP" id="MF_01382">
    <property type="entry name" value="SecA"/>
    <property type="match status" value="1"/>
</dbReference>
<dbReference type="PROSITE" id="PS51194">
    <property type="entry name" value="HELICASE_CTER"/>
    <property type="match status" value="1"/>
</dbReference>
<keyword evidence="8 10" id="KW-0811">Translocation</keyword>
<dbReference type="GO" id="GO:0031522">
    <property type="term" value="C:cell envelope Sec protein transport complex"/>
    <property type="evidence" value="ECO:0007669"/>
    <property type="project" value="TreeGrafter"/>
</dbReference>
<dbReference type="InterPro" id="IPR001650">
    <property type="entry name" value="Helicase_C-like"/>
</dbReference>
<dbReference type="PROSITE" id="PS01312">
    <property type="entry name" value="SECA"/>
    <property type="match status" value="1"/>
</dbReference>
<dbReference type="Pfam" id="PF01043">
    <property type="entry name" value="SecA_PP_bind"/>
    <property type="match status" value="1"/>
</dbReference>
<comment type="catalytic activity">
    <reaction evidence="10">
        <text>ATP + H2O + cellular proteinSide 1 = ADP + phosphate + cellular proteinSide 2.</text>
        <dbReference type="EC" id="7.4.2.8"/>
    </reaction>
</comment>
<dbReference type="InterPro" id="IPR020937">
    <property type="entry name" value="SecA_CS"/>
</dbReference>
<feature type="binding site" evidence="10">
    <location>
        <begin position="111"/>
        <end position="115"/>
    </location>
    <ligand>
        <name>ATP</name>
        <dbReference type="ChEBI" id="CHEBI:30616"/>
    </ligand>
</feature>
<keyword evidence="1 10" id="KW-0813">Transport</keyword>
<dbReference type="RefSeq" id="WP_145313460.1">
    <property type="nucleotide sequence ID" value="NZ_CP037452.1"/>
</dbReference>
<dbReference type="PANTHER" id="PTHR30612:SF0">
    <property type="entry name" value="CHLOROPLAST PROTEIN-TRANSPORTING ATPASE"/>
    <property type="match status" value="1"/>
</dbReference>
<dbReference type="EMBL" id="CP037452">
    <property type="protein sequence ID" value="QDV53738.1"/>
    <property type="molecule type" value="Genomic_DNA"/>
</dbReference>
<evidence type="ECO:0000313" key="14">
    <source>
        <dbReference type="EMBL" id="QDV53738.1"/>
    </source>
</evidence>
<dbReference type="SMART" id="SM00958">
    <property type="entry name" value="SecA_PP_bind"/>
    <property type="match status" value="1"/>
</dbReference>
<dbReference type="OrthoDB" id="9805579at2"/>